<dbReference type="AlphaFoldDB" id="A0AAJ5WWB6"/>
<dbReference type="InterPro" id="IPR006674">
    <property type="entry name" value="HD_domain"/>
</dbReference>
<proteinExistence type="predicted"/>
<dbReference type="SMART" id="SM00471">
    <property type="entry name" value="HDc"/>
    <property type="match status" value="1"/>
</dbReference>
<dbReference type="Pfam" id="PF01966">
    <property type="entry name" value="HD"/>
    <property type="match status" value="1"/>
</dbReference>
<accession>A0AAJ5WWB6</accession>
<protein>
    <submittedName>
        <fullName evidence="2">HD domain-containing protein</fullName>
    </submittedName>
</protein>
<evidence type="ECO:0000313" key="3">
    <source>
        <dbReference type="Proteomes" id="UP001220610"/>
    </source>
</evidence>
<sequence length="198" mass="22819">MENRPLLLRIQQLVEELFNKGNTTNLLYHDLRHTREVVKRAAEIAGAYKLDASNLFILLAAAWYHDTGHLQGSMEQHEETSTRIMYSFLEKEIADHLLKAIAGCIMATRLTASPVTLTEKILCDADTYHLGTPEFRQTDPLVWQELEVRTGKTFPDKDRKSLLFLQAHSFHTSYCRDLLSRGKQDNIEWLQHKISSHS</sequence>
<dbReference type="Proteomes" id="UP001220610">
    <property type="component" value="Chromosome"/>
</dbReference>
<name>A0AAJ5WWB6_9BACT</name>
<dbReference type="SUPFAM" id="SSF109604">
    <property type="entry name" value="HD-domain/PDEase-like"/>
    <property type="match status" value="1"/>
</dbReference>
<dbReference type="CDD" id="cd00077">
    <property type="entry name" value="HDc"/>
    <property type="match status" value="1"/>
</dbReference>
<dbReference type="InterPro" id="IPR003607">
    <property type="entry name" value="HD/PDEase_dom"/>
</dbReference>
<dbReference type="EMBL" id="CP119311">
    <property type="protein sequence ID" value="WEK38386.1"/>
    <property type="molecule type" value="Genomic_DNA"/>
</dbReference>
<reference evidence="2" key="1">
    <citation type="submission" date="2023-03" db="EMBL/GenBank/DDBJ databases">
        <title>Andean soil-derived lignocellulolytic bacterial consortium as a source of novel taxa and putative plastic-active enzymes.</title>
        <authorList>
            <person name="Diaz-Garcia L."/>
            <person name="Chuvochina M."/>
            <person name="Feuerriegel G."/>
            <person name="Bunk B."/>
            <person name="Sproer C."/>
            <person name="Streit W.R."/>
            <person name="Rodriguez L.M."/>
            <person name="Overmann J."/>
            <person name="Jimenez D.J."/>
        </authorList>
    </citation>
    <scope>NUCLEOTIDE SEQUENCE</scope>
    <source>
        <strain evidence="2">MAG 7</strain>
    </source>
</reference>
<gene>
    <name evidence="2" type="ORF">P0Y53_12845</name>
</gene>
<evidence type="ECO:0000259" key="1">
    <source>
        <dbReference type="SMART" id="SM00471"/>
    </source>
</evidence>
<dbReference type="Gene3D" id="1.10.3210.10">
    <property type="entry name" value="Hypothetical protein af1432"/>
    <property type="match status" value="1"/>
</dbReference>
<evidence type="ECO:0000313" key="2">
    <source>
        <dbReference type="EMBL" id="WEK38386.1"/>
    </source>
</evidence>
<organism evidence="2 3">
    <name type="scientific">Candidatus Pseudobacter hemicellulosilyticus</name>
    <dbReference type="NCBI Taxonomy" id="3121375"/>
    <lineage>
        <taxon>Bacteria</taxon>
        <taxon>Pseudomonadati</taxon>
        <taxon>Bacteroidota</taxon>
        <taxon>Chitinophagia</taxon>
        <taxon>Chitinophagales</taxon>
        <taxon>Chitinophagaceae</taxon>
        <taxon>Pseudobacter</taxon>
    </lineage>
</organism>
<feature type="domain" description="HD/PDEase" evidence="1">
    <location>
        <begin position="26"/>
        <end position="140"/>
    </location>
</feature>